<gene>
    <name evidence="3" type="primary">LOC110012288</name>
</gene>
<name>A0A8M8UVH2_SESIN</name>
<dbReference type="RefSeq" id="XP_020550908.1">
    <property type="nucleotide sequence ID" value="XM_020695249.1"/>
</dbReference>
<dbReference type="KEGG" id="sind:110012288"/>
<sequence>MDKIDNQEELVAITVVYGANEIADRRELWGSLENLTLQCVDIPWLVGGDFNTVRDMSEGEWYTWHNRSIGDRNLWKRLDRMLTNDTWTARFPTAYYSCLTPRTSDHSPMVIHEDRQQQFGHAIFGNVMFDVTRKLKALKPIFPEQWRKKGDLSHNVELAKGFLEKAQMGLVPTDRMGSSSWWNFGGERRQQVMDLQYLRPWARHILTEEEVAFIIAPFSEEDVKNATFDIAKDKASGPDGYSSGFYKATWLVIGKEVMKVVLDFFATGRILKQINSTILMLIPKVHSPMSVADYRQIFSCNVLYKIIAKLIVQMLSAVLDKIINPCQAAFVPGRSIGDNILLAQELFSEYKQARRPPRCSLKVDIRAYDTVEWDFLLSVLQLFGFLDMFNGWIEECVTTPSFSVGMNGKPHGFFPGARGMRQGDPLSPYLFVLVMEVLHMGFLQLIEQDMKFTFHWKCEASRVFQLGLNVEKSHLIISKSAQNVKDQLLAVLGFQEGHLPMRVMRDIEKRLRNFLWKGTENNGYPKVAWKEICKPKEEGNLGIQEIGILNRALMCKKLCQIIRCDRTSIWVEWLFHGRLRDTSIWTVPEHRGPWGWKKLLQLRTWIRSVVDYQVGDGTSFYLWKDPWHQLGPLIHRFP</sequence>
<evidence type="ECO:0000313" key="3">
    <source>
        <dbReference type="RefSeq" id="XP_020550908.1"/>
    </source>
</evidence>
<dbReference type="PANTHER" id="PTHR46890">
    <property type="entry name" value="NON-LTR RETROLELEMENT REVERSE TRANSCRIPTASE-LIKE PROTEIN-RELATED"/>
    <property type="match status" value="1"/>
</dbReference>
<evidence type="ECO:0000259" key="1">
    <source>
        <dbReference type="Pfam" id="PF00078"/>
    </source>
</evidence>
<reference evidence="3" key="1">
    <citation type="submission" date="2025-08" db="UniProtKB">
        <authorList>
            <consortium name="RefSeq"/>
        </authorList>
    </citation>
    <scope>IDENTIFICATION</scope>
</reference>
<dbReference type="InterPro" id="IPR000477">
    <property type="entry name" value="RT_dom"/>
</dbReference>
<dbReference type="AlphaFoldDB" id="A0A8M8UVH2"/>
<dbReference type="SUPFAM" id="SSF56219">
    <property type="entry name" value="DNase I-like"/>
    <property type="match status" value="1"/>
</dbReference>
<keyword evidence="2" id="KW-1185">Reference proteome</keyword>
<dbReference type="SUPFAM" id="SSF56672">
    <property type="entry name" value="DNA/RNA polymerases"/>
    <property type="match status" value="1"/>
</dbReference>
<dbReference type="Proteomes" id="UP000504604">
    <property type="component" value="Linkage group LG7"/>
</dbReference>
<dbReference type="CDD" id="cd01650">
    <property type="entry name" value="RT_nLTR_like"/>
    <property type="match status" value="1"/>
</dbReference>
<dbReference type="InterPro" id="IPR043502">
    <property type="entry name" value="DNA/RNA_pol_sf"/>
</dbReference>
<dbReference type="Pfam" id="PF00078">
    <property type="entry name" value="RVT_1"/>
    <property type="match status" value="1"/>
</dbReference>
<protein>
    <submittedName>
        <fullName evidence="3">Uncharacterized protein LOC110012288</fullName>
    </submittedName>
</protein>
<proteinExistence type="predicted"/>
<dbReference type="InterPro" id="IPR036691">
    <property type="entry name" value="Endo/exonu/phosph_ase_sf"/>
</dbReference>
<dbReference type="PANTHER" id="PTHR46890:SF48">
    <property type="entry name" value="RNA-DIRECTED DNA POLYMERASE"/>
    <property type="match status" value="1"/>
</dbReference>
<dbReference type="InterPro" id="IPR052343">
    <property type="entry name" value="Retrotransposon-Effector_Assoc"/>
</dbReference>
<dbReference type="OrthoDB" id="1747049at2759"/>
<dbReference type="GeneID" id="110012288"/>
<organism evidence="2 3">
    <name type="scientific">Sesamum indicum</name>
    <name type="common">Oriental sesame</name>
    <name type="synonym">Sesamum orientale</name>
    <dbReference type="NCBI Taxonomy" id="4182"/>
    <lineage>
        <taxon>Eukaryota</taxon>
        <taxon>Viridiplantae</taxon>
        <taxon>Streptophyta</taxon>
        <taxon>Embryophyta</taxon>
        <taxon>Tracheophyta</taxon>
        <taxon>Spermatophyta</taxon>
        <taxon>Magnoliopsida</taxon>
        <taxon>eudicotyledons</taxon>
        <taxon>Gunneridae</taxon>
        <taxon>Pentapetalae</taxon>
        <taxon>asterids</taxon>
        <taxon>lamiids</taxon>
        <taxon>Lamiales</taxon>
        <taxon>Pedaliaceae</taxon>
        <taxon>Sesamum</taxon>
    </lineage>
</organism>
<feature type="domain" description="Reverse transcriptase" evidence="1">
    <location>
        <begin position="291"/>
        <end position="439"/>
    </location>
</feature>
<evidence type="ECO:0000313" key="2">
    <source>
        <dbReference type="Proteomes" id="UP000504604"/>
    </source>
</evidence>
<dbReference type="Gene3D" id="3.60.10.10">
    <property type="entry name" value="Endonuclease/exonuclease/phosphatase"/>
    <property type="match status" value="1"/>
</dbReference>
<accession>A0A8M8UVH2</accession>